<comment type="caution">
    <text evidence="2">The sequence shown here is derived from an EMBL/GenBank/DDBJ whole genome shotgun (WGS) entry which is preliminary data.</text>
</comment>
<keyword evidence="1" id="KW-0472">Membrane</keyword>
<sequence>MLDELINYYKENLTVYSLVFKYMKLTYSLNTYLLIVLLSSGYLMIFTLPLLIIGIEVAKYFTIVFVVALFLSILIVANISRRAKVVLRKHYGIDVKKGIWRTADFDTMQTQMLITYLESKNVYSKEKLEKMIIFLEKEIQRSKTPSFLAPSIFIALFIPAWSQSIIFLFKGIKNDDINQVILLIAALMGVSFFIALAVGTYKKIIHMGQDFFMIESNIKKKFLLEIEDLILKLPDVEANMDVKSNVVLIRSRR</sequence>
<organism evidence="2 3">
    <name type="scientific">Paenibacillus solani</name>
    <dbReference type="NCBI Taxonomy" id="1705565"/>
    <lineage>
        <taxon>Bacteria</taxon>
        <taxon>Bacillati</taxon>
        <taxon>Bacillota</taxon>
        <taxon>Bacilli</taxon>
        <taxon>Bacillales</taxon>
        <taxon>Paenibacillaceae</taxon>
        <taxon>Paenibacillus</taxon>
    </lineage>
</organism>
<proteinExistence type="predicted"/>
<evidence type="ECO:0000256" key="1">
    <source>
        <dbReference type="SAM" id="Phobius"/>
    </source>
</evidence>
<keyword evidence="1" id="KW-1133">Transmembrane helix</keyword>
<name>A0A0M1P569_9BACL</name>
<dbReference type="EMBL" id="LIUT01000001">
    <property type="protein sequence ID" value="KOR89633.1"/>
    <property type="molecule type" value="Genomic_DNA"/>
</dbReference>
<evidence type="ECO:0000313" key="3">
    <source>
        <dbReference type="Proteomes" id="UP000036932"/>
    </source>
</evidence>
<accession>A0A0M1P569</accession>
<feature type="transmembrane region" description="Helical" evidence="1">
    <location>
        <begin position="147"/>
        <end position="169"/>
    </location>
</feature>
<dbReference type="AlphaFoldDB" id="A0A0M1P569"/>
<feature type="transmembrane region" description="Helical" evidence="1">
    <location>
        <begin position="181"/>
        <end position="201"/>
    </location>
</feature>
<feature type="transmembrane region" description="Helical" evidence="1">
    <location>
        <begin position="31"/>
        <end position="54"/>
    </location>
</feature>
<evidence type="ECO:0000313" key="2">
    <source>
        <dbReference type="EMBL" id="KOR89633.1"/>
    </source>
</evidence>
<dbReference type="PATRIC" id="fig|1705565.3.peg.4232"/>
<protein>
    <submittedName>
        <fullName evidence="2">Uncharacterized protein</fullName>
    </submittedName>
</protein>
<keyword evidence="3" id="KW-1185">Reference proteome</keyword>
<feature type="transmembrane region" description="Helical" evidence="1">
    <location>
        <begin position="60"/>
        <end position="79"/>
    </location>
</feature>
<gene>
    <name evidence="2" type="ORF">AM231_11160</name>
</gene>
<keyword evidence="1" id="KW-0812">Transmembrane</keyword>
<dbReference type="Proteomes" id="UP000036932">
    <property type="component" value="Unassembled WGS sequence"/>
</dbReference>
<reference evidence="3" key="1">
    <citation type="submission" date="2015-08" db="EMBL/GenBank/DDBJ databases">
        <title>Genome sequencing project for genomic taxonomy and phylogenomics of Bacillus-like bacteria.</title>
        <authorList>
            <person name="Liu B."/>
            <person name="Wang J."/>
            <person name="Zhu Y."/>
            <person name="Liu G."/>
            <person name="Chen Q."/>
            <person name="Chen Z."/>
            <person name="Lan J."/>
            <person name="Che J."/>
            <person name="Ge C."/>
            <person name="Shi H."/>
            <person name="Pan Z."/>
            <person name="Liu X."/>
        </authorList>
    </citation>
    <scope>NUCLEOTIDE SEQUENCE [LARGE SCALE GENOMIC DNA]</scope>
    <source>
        <strain evidence="3">FJAT-22460</strain>
    </source>
</reference>